<sequence length="170" mass="19300">MLFTSELRPVLWKKDTRVVTFHSGSVSQLPRDRSLTVEMQREELIRGVRLADGSIFNLFDVELHWHADDLMDMRLVSVNRTPRVLFGRAAIDATELAQVDEDDELPATKAALIRESLVESARGERHGAHIQVDAATGQWMLVVNTQGATMFATYRFPMRLNIPPIGRRCE</sequence>
<accession>A0A485LIV0</accession>
<organism evidence="2 3">
    <name type="scientific">Aphanomyces stellatus</name>
    <dbReference type="NCBI Taxonomy" id="120398"/>
    <lineage>
        <taxon>Eukaryota</taxon>
        <taxon>Sar</taxon>
        <taxon>Stramenopiles</taxon>
        <taxon>Oomycota</taxon>
        <taxon>Saprolegniomycetes</taxon>
        <taxon>Saprolegniales</taxon>
        <taxon>Verrucalvaceae</taxon>
        <taxon>Aphanomyces</taxon>
    </lineage>
</organism>
<evidence type="ECO:0000313" key="3">
    <source>
        <dbReference type="Proteomes" id="UP000332933"/>
    </source>
</evidence>
<evidence type="ECO:0000313" key="1">
    <source>
        <dbReference type="EMBL" id="KAF0686509.1"/>
    </source>
</evidence>
<proteinExistence type="predicted"/>
<keyword evidence="3" id="KW-1185">Reference proteome</keyword>
<evidence type="ECO:0000313" key="2">
    <source>
        <dbReference type="EMBL" id="VFT98365.1"/>
    </source>
</evidence>
<dbReference type="AlphaFoldDB" id="A0A485LIV0"/>
<gene>
    <name evidence="2" type="primary">Aste57867_21696</name>
    <name evidence="1" type="ORF">As57867_021627</name>
    <name evidence="2" type="ORF">ASTE57867_21696</name>
</gene>
<dbReference type="EMBL" id="CAADRA010007019">
    <property type="protein sequence ID" value="VFT98365.1"/>
    <property type="molecule type" value="Genomic_DNA"/>
</dbReference>
<protein>
    <submittedName>
        <fullName evidence="2">Aste57867_21696 protein</fullName>
    </submittedName>
</protein>
<name>A0A485LIV0_9STRA</name>
<dbReference type="EMBL" id="VJMH01006993">
    <property type="protein sequence ID" value="KAF0686509.1"/>
    <property type="molecule type" value="Genomic_DNA"/>
</dbReference>
<dbReference type="Proteomes" id="UP000332933">
    <property type="component" value="Unassembled WGS sequence"/>
</dbReference>
<reference evidence="2 3" key="1">
    <citation type="submission" date="2019-03" db="EMBL/GenBank/DDBJ databases">
        <authorList>
            <person name="Gaulin E."/>
            <person name="Dumas B."/>
        </authorList>
    </citation>
    <scope>NUCLEOTIDE SEQUENCE [LARGE SCALE GENOMIC DNA]</scope>
    <source>
        <strain evidence="2">CBS 568.67</strain>
    </source>
</reference>
<reference evidence="1" key="2">
    <citation type="submission" date="2019-06" db="EMBL/GenBank/DDBJ databases">
        <title>Genomics analysis of Aphanomyces spp. identifies a new class of oomycete effector associated with host adaptation.</title>
        <authorList>
            <person name="Gaulin E."/>
        </authorList>
    </citation>
    <scope>NUCLEOTIDE SEQUENCE</scope>
    <source>
        <strain evidence="1">CBS 578.67</strain>
    </source>
</reference>